<evidence type="ECO:0008006" key="6">
    <source>
        <dbReference type="Google" id="ProtNLM"/>
    </source>
</evidence>
<dbReference type="Proteomes" id="UP000033483">
    <property type="component" value="Unassembled WGS sequence"/>
</dbReference>
<evidence type="ECO:0000256" key="3">
    <source>
        <dbReference type="SAM" id="MobiDB-lite"/>
    </source>
</evidence>
<dbReference type="InterPro" id="IPR019734">
    <property type="entry name" value="TPR_rpt"/>
</dbReference>
<gene>
    <name evidence="4" type="ORF">TD95_002435</name>
</gene>
<feature type="compositionally biased region" description="Low complexity" evidence="3">
    <location>
        <begin position="1080"/>
        <end position="1089"/>
    </location>
</feature>
<evidence type="ECO:0000256" key="2">
    <source>
        <dbReference type="ARBA" id="ARBA00038251"/>
    </source>
</evidence>
<comment type="function">
    <text evidence="1">Involved in endocytosis.</text>
</comment>
<keyword evidence="5" id="KW-1185">Reference proteome</keyword>
<name>A0A0F4Z9M7_9PEZI</name>
<feature type="compositionally biased region" description="Polar residues" evidence="3">
    <location>
        <begin position="736"/>
        <end position="760"/>
    </location>
</feature>
<proteinExistence type="inferred from homology"/>
<reference evidence="4 5" key="1">
    <citation type="submission" date="2015-03" db="EMBL/GenBank/DDBJ databases">
        <authorList>
            <person name="Radwan O."/>
            <person name="Al-Naeli F.A."/>
            <person name="Rendon G.A."/>
            <person name="Fields C."/>
        </authorList>
    </citation>
    <scope>NUCLEOTIDE SEQUENCE [LARGE SCALE GENOMIC DNA]</scope>
    <source>
        <strain evidence="4">CR-DP1</strain>
    </source>
</reference>
<comment type="caution">
    <text evidence="4">The sequence shown here is derived from an EMBL/GenBank/DDBJ whole genome shotgun (WGS) entry which is preliminary data.</text>
</comment>
<feature type="region of interest" description="Disordered" evidence="3">
    <location>
        <begin position="1047"/>
        <end position="1089"/>
    </location>
</feature>
<feature type="non-terminal residue" evidence="4">
    <location>
        <position position="1"/>
    </location>
</feature>
<dbReference type="InterPro" id="IPR051722">
    <property type="entry name" value="Endocytosis_PI4K-reg_protein"/>
</dbReference>
<dbReference type="PANTHER" id="PTHR23083:SF464">
    <property type="entry name" value="TETRATRICOPEPTIDE REPEAT DOMAIN 7, ISOFORM A"/>
    <property type="match status" value="1"/>
</dbReference>
<dbReference type="EMBL" id="LAEV01001956">
    <property type="protein sequence ID" value="KKA26846.1"/>
    <property type="molecule type" value="Genomic_DNA"/>
</dbReference>
<dbReference type="SUPFAM" id="SSF48452">
    <property type="entry name" value="TPR-like"/>
    <property type="match status" value="2"/>
</dbReference>
<feature type="region of interest" description="Disordered" evidence="3">
    <location>
        <begin position="705"/>
        <end position="760"/>
    </location>
</feature>
<comment type="similarity">
    <text evidence="2">Belongs to the YPP1 family.</text>
</comment>
<dbReference type="OrthoDB" id="29013at2759"/>
<dbReference type="Pfam" id="PF13181">
    <property type="entry name" value="TPR_8"/>
    <property type="match status" value="1"/>
</dbReference>
<dbReference type="InterPro" id="IPR011990">
    <property type="entry name" value="TPR-like_helical_dom_sf"/>
</dbReference>
<protein>
    <recommendedName>
        <fullName evidence="6">Filamentation protein</fullName>
    </recommendedName>
</protein>
<feature type="compositionally biased region" description="Low complexity" evidence="3">
    <location>
        <begin position="799"/>
        <end position="808"/>
    </location>
</feature>
<dbReference type="Gene3D" id="1.25.40.10">
    <property type="entry name" value="Tetratricopeptide repeat domain"/>
    <property type="match status" value="1"/>
</dbReference>
<dbReference type="SMART" id="SM00028">
    <property type="entry name" value="TPR"/>
    <property type="match status" value="5"/>
</dbReference>
<sequence>LRQTVKAQNYLTLLEAARCEGNWDSVPELVRKVRKHAPERVCLTMTAETEAQIAKATQATSETGSAVDTQQIAQQLPKLIEVIENESTYPQDRFQAGVCAGWLHWVVGEYSLAMMRLPSRIDEEYPQLENPSEWTTVCALKAAYLKGNCAARTSQPLEALAVFETGLSAMDSVWGADKQPRRQLRYWTELFLSEYSMLSSQVLGREEKSLQDANALAGFRSWSRYWESLTGPVVGGQGFRGSVPRRRIWYEYYIALSNIVEQDLVFPVEHIKGPNDVTPRNHLRMELKKAESAYEALLLDETQFPKANEEREEVEDFVQRVMKNWQIMCGRGWKDADLGQGGRENISRGVLDILYRAATKTYQSTSILRHLMMVHLAVAEFDLAFKSFDAYMEVVKKAKARVDKTGIIEPSLDDDATVIETMSHAITGLCRYGGATAIEKAHGIASDLEDTMAHLPQLQPVSEGTTPIEATEPSALHPPISGDTLSFAWQAIGLANASWSRVTPDAPSRTDFQGKAIRSLRKSLSPAFGRSRDVQSLYSLGLLLAERRDIGSAIEVVKAALAADKTKEFDSSLIYGPYWQERALIPVWHLLALLLSARQDFVMAARACEGAFEQFKDPSVLFGNQDVFRSEHLKEQQPADAALGLIDNLDDAEREAILEVKMTQLALVELLEGPEVAVNASYELLTLYSRLFGSTSATATPVATKATLEPPSAPAPPKSSAGTIRSFRGSFFGNRASKTPSPAMGSTLSSETAADSRPLSTLTVSPLPAASSLSSPTSGAMPAIQVLTPDALATQQQQRSVSSGAAGRTSRRSSLRKRETSAHGSARRASSTGPQHRNVPDGDAFFSPEGDSSADAFALLSHRQPSIATSFTRRHTGGNLDAFLASKTKTSEQLADHTADGVFTLPMPLPLVVFAAEEQKRQRAVILIKLWLMVAGFYRRADMVEDAAGAVAEAQKLVQSLEADLARDATGLLILKAPQWAEKKSVDELWGDVWAERGNASLADGHPLSAREEFETALTYFPDHAVGIVGLSNILLDIYTEDLIPGHPDSALPTRPTSKPSPFNEPLGLGPDKPISPHPSADSLSATDTASTSELFKPVSALPHMHVAPEPRPTGLALVDRLAARDRAYGLLSALTKRGSGWNSSEAWFALSRAYEESGQPEKAKEVLWWCVALEEGRGIREWEVLGDNSYVL</sequence>
<accession>A0A0F4Z9M7</accession>
<dbReference type="AlphaFoldDB" id="A0A0F4Z9M7"/>
<evidence type="ECO:0000313" key="5">
    <source>
        <dbReference type="Proteomes" id="UP000033483"/>
    </source>
</evidence>
<feature type="region of interest" description="Disordered" evidence="3">
    <location>
        <begin position="792"/>
        <end position="847"/>
    </location>
</feature>
<organism evidence="4 5">
    <name type="scientific">Thielaviopsis punctulata</name>
    <dbReference type="NCBI Taxonomy" id="72032"/>
    <lineage>
        <taxon>Eukaryota</taxon>
        <taxon>Fungi</taxon>
        <taxon>Dikarya</taxon>
        <taxon>Ascomycota</taxon>
        <taxon>Pezizomycotina</taxon>
        <taxon>Sordariomycetes</taxon>
        <taxon>Hypocreomycetidae</taxon>
        <taxon>Microascales</taxon>
        <taxon>Ceratocystidaceae</taxon>
        <taxon>Thielaviopsis</taxon>
    </lineage>
</organism>
<evidence type="ECO:0000313" key="4">
    <source>
        <dbReference type="EMBL" id="KKA26846.1"/>
    </source>
</evidence>
<dbReference type="PANTHER" id="PTHR23083">
    <property type="entry name" value="TETRATRICOPEPTIDE REPEAT PROTEIN, TPR"/>
    <property type="match status" value="1"/>
</dbReference>
<evidence type="ECO:0000256" key="1">
    <source>
        <dbReference type="ARBA" id="ARBA00002550"/>
    </source>
</evidence>